<accession>A0A382DUW4</accession>
<keyword evidence="1" id="KW-0812">Transmembrane</keyword>
<organism evidence="2">
    <name type="scientific">marine metagenome</name>
    <dbReference type="NCBI Taxonomy" id="408172"/>
    <lineage>
        <taxon>unclassified sequences</taxon>
        <taxon>metagenomes</taxon>
        <taxon>ecological metagenomes</taxon>
    </lineage>
</organism>
<dbReference type="EMBL" id="UINC01040865">
    <property type="protein sequence ID" value="SVB41337.1"/>
    <property type="molecule type" value="Genomic_DNA"/>
</dbReference>
<proteinExistence type="predicted"/>
<name>A0A382DUW4_9ZZZZ</name>
<feature type="transmembrane region" description="Helical" evidence="1">
    <location>
        <begin position="138"/>
        <end position="155"/>
    </location>
</feature>
<keyword evidence="1" id="KW-1133">Transmembrane helix</keyword>
<protein>
    <submittedName>
        <fullName evidence="2">Uncharacterized protein</fullName>
    </submittedName>
</protein>
<sequence>MMATWCGPLWLGVTYALAAAGVEPIATHFYLCAWAGLIVTFDQLIARGEGSSLLARVGDAGWVQIGFWSAVSWFFYELCNFRLQNWYYILVEDEPLLRWLATFVAFGTVFPGIFWIDHWLRTRWSSSVRIPPLQLSSNHRRVLVAGGVGFFVLWVADPVHFYPLVWGGTFLILAPLNHRLGIDGILRQLERGDLGP</sequence>
<keyword evidence="1" id="KW-0472">Membrane</keyword>
<feature type="transmembrane region" description="Helical" evidence="1">
    <location>
        <begin position="96"/>
        <end position="117"/>
    </location>
</feature>
<feature type="non-terminal residue" evidence="2">
    <location>
        <position position="196"/>
    </location>
</feature>
<feature type="transmembrane region" description="Helical" evidence="1">
    <location>
        <begin position="53"/>
        <end position="76"/>
    </location>
</feature>
<evidence type="ECO:0000313" key="2">
    <source>
        <dbReference type="EMBL" id="SVB41337.1"/>
    </source>
</evidence>
<evidence type="ECO:0000256" key="1">
    <source>
        <dbReference type="SAM" id="Phobius"/>
    </source>
</evidence>
<dbReference type="AlphaFoldDB" id="A0A382DUW4"/>
<gene>
    <name evidence="2" type="ORF">METZ01_LOCUS194191</name>
</gene>
<reference evidence="2" key="1">
    <citation type="submission" date="2018-05" db="EMBL/GenBank/DDBJ databases">
        <authorList>
            <person name="Lanie J.A."/>
            <person name="Ng W.-L."/>
            <person name="Kazmierczak K.M."/>
            <person name="Andrzejewski T.M."/>
            <person name="Davidsen T.M."/>
            <person name="Wayne K.J."/>
            <person name="Tettelin H."/>
            <person name="Glass J.I."/>
            <person name="Rusch D."/>
            <person name="Podicherti R."/>
            <person name="Tsui H.-C.T."/>
            <person name="Winkler M.E."/>
        </authorList>
    </citation>
    <scope>NUCLEOTIDE SEQUENCE</scope>
</reference>